<protein>
    <submittedName>
        <fullName evidence="4">Two-component response regulator</fullName>
    </submittedName>
</protein>
<dbReference type="InterPro" id="IPR001789">
    <property type="entry name" value="Sig_transdc_resp-reg_receiver"/>
</dbReference>
<evidence type="ECO:0000313" key="4">
    <source>
        <dbReference type="EMBL" id="ODS34143.1"/>
    </source>
</evidence>
<evidence type="ECO:0000313" key="5">
    <source>
        <dbReference type="Proteomes" id="UP000094056"/>
    </source>
</evidence>
<accession>A0A1E3XET7</accession>
<dbReference type="Gene3D" id="3.40.50.2300">
    <property type="match status" value="1"/>
</dbReference>
<dbReference type="CDD" id="cd00156">
    <property type="entry name" value="REC"/>
    <property type="match status" value="1"/>
</dbReference>
<comment type="caution">
    <text evidence="4">The sequence shown here is derived from an EMBL/GenBank/DDBJ whole genome shotgun (WGS) entry which is preliminary data.</text>
</comment>
<dbReference type="EMBL" id="MAYW01000012">
    <property type="protein sequence ID" value="ODS34143.1"/>
    <property type="molecule type" value="Genomic_DNA"/>
</dbReference>
<dbReference type="PROSITE" id="PS50110">
    <property type="entry name" value="RESPONSE_REGULATORY"/>
    <property type="match status" value="1"/>
</dbReference>
<dbReference type="PANTHER" id="PTHR44591:SF3">
    <property type="entry name" value="RESPONSE REGULATORY DOMAIN-CONTAINING PROTEIN"/>
    <property type="match status" value="1"/>
</dbReference>
<dbReference type="GO" id="GO:0000160">
    <property type="term" value="P:phosphorelay signal transduction system"/>
    <property type="evidence" value="ECO:0007669"/>
    <property type="project" value="InterPro"/>
</dbReference>
<gene>
    <name evidence="4" type="ORF">SCARUB_00713</name>
</gene>
<dbReference type="SMART" id="SM00448">
    <property type="entry name" value="REC"/>
    <property type="match status" value="1"/>
</dbReference>
<dbReference type="Pfam" id="PF00072">
    <property type="entry name" value="Response_reg"/>
    <property type="match status" value="1"/>
</dbReference>
<feature type="domain" description="Response regulatory" evidence="3">
    <location>
        <begin position="68"/>
        <end position="182"/>
    </location>
</feature>
<dbReference type="Proteomes" id="UP000094056">
    <property type="component" value="Unassembled WGS sequence"/>
</dbReference>
<dbReference type="PANTHER" id="PTHR44591">
    <property type="entry name" value="STRESS RESPONSE REGULATOR PROTEIN 1"/>
    <property type="match status" value="1"/>
</dbReference>
<organism evidence="4 5">
    <name type="scientific">Candidatus Scalindua rubra</name>
    <dbReference type="NCBI Taxonomy" id="1872076"/>
    <lineage>
        <taxon>Bacteria</taxon>
        <taxon>Pseudomonadati</taxon>
        <taxon>Planctomycetota</taxon>
        <taxon>Candidatus Brocadiia</taxon>
        <taxon>Candidatus Brocadiales</taxon>
        <taxon>Candidatus Scalinduaceae</taxon>
        <taxon>Candidatus Scalindua</taxon>
    </lineage>
</organism>
<evidence type="ECO:0000256" key="1">
    <source>
        <dbReference type="ARBA" id="ARBA00022553"/>
    </source>
</evidence>
<dbReference type="AlphaFoldDB" id="A0A1E3XET7"/>
<dbReference type="InterPro" id="IPR011006">
    <property type="entry name" value="CheY-like_superfamily"/>
</dbReference>
<feature type="modified residue" description="4-aspartylphosphate" evidence="2">
    <location>
        <position position="117"/>
    </location>
</feature>
<evidence type="ECO:0000259" key="3">
    <source>
        <dbReference type="PROSITE" id="PS50110"/>
    </source>
</evidence>
<name>A0A1E3XET7_9BACT</name>
<reference evidence="4 5" key="1">
    <citation type="submission" date="2016-07" db="EMBL/GenBank/DDBJ databases">
        <title>Draft genome of Scalindua rubra, obtained from a brine-seawater interface in the Red Sea, sheds light on salt adaptation in anammox bacteria.</title>
        <authorList>
            <person name="Speth D.R."/>
            <person name="Lagkouvardos I."/>
            <person name="Wang Y."/>
            <person name="Qian P.-Y."/>
            <person name="Dutilh B.E."/>
            <person name="Jetten M.S."/>
        </authorList>
    </citation>
    <scope>NUCLEOTIDE SEQUENCE [LARGE SCALE GENOMIC DNA]</scope>
    <source>
        <strain evidence="4">BSI-1</strain>
    </source>
</reference>
<sequence>MISVPLCDVCFFAFNFVKLAIILPKTDFVTTRKTAQKRKSTIDNQKYTIYIYKMALRTLYQGGLVMSKILVVDDEVWACDPIKRFLEKKGYDVIVSYSGEDALEKVKNLKPDIMLLDIRMPGMDGMEVLRRVRQFDDKVGIIIVTAVKDEGMAKDALKKGADEYITKPIDLNSLETTVLVDLTMKT</sequence>
<dbReference type="InterPro" id="IPR050595">
    <property type="entry name" value="Bact_response_regulator"/>
</dbReference>
<keyword evidence="1 2" id="KW-0597">Phosphoprotein</keyword>
<proteinExistence type="predicted"/>
<dbReference type="SUPFAM" id="SSF52172">
    <property type="entry name" value="CheY-like"/>
    <property type="match status" value="1"/>
</dbReference>
<evidence type="ECO:0000256" key="2">
    <source>
        <dbReference type="PROSITE-ProRule" id="PRU00169"/>
    </source>
</evidence>